<organism evidence="2 3">
    <name type="scientific">Cohnella rhizosphaerae</name>
    <dbReference type="NCBI Taxonomy" id="1457232"/>
    <lineage>
        <taxon>Bacteria</taxon>
        <taxon>Bacillati</taxon>
        <taxon>Bacillota</taxon>
        <taxon>Bacilli</taxon>
        <taxon>Bacillales</taxon>
        <taxon>Paenibacillaceae</taxon>
        <taxon>Cohnella</taxon>
    </lineage>
</organism>
<feature type="transmembrane region" description="Helical" evidence="1">
    <location>
        <begin position="151"/>
        <end position="181"/>
    </location>
</feature>
<evidence type="ECO:0000256" key="1">
    <source>
        <dbReference type="SAM" id="Phobius"/>
    </source>
</evidence>
<reference evidence="2" key="1">
    <citation type="submission" date="2022-10" db="EMBL/GenBank/DDBJ databases">
        <title>Comparative genomic analysis of Cohnella hashimotonis sp. nov., isolated from the International Space Station.</title>
        <authorList>
            <person name="Simpson A."/>
            <person name="Venkateswaran K."/>
        </authorList>
    </citation>
    <scope>NUCLEOTIDE SEQUENCE</scope>
    <source>
        <strain evidence="2">DSM 28161</strain>
    </source>
</reference>
<accession>A0A9X4KRS5</accession>
<dbReference type="InterPro" id="IPR010380">
    <property type="entry name" value="DUF975"/>
</dbReference>
<keyword evidence="1" id="KW-1133">Transmembrane helix</keyword>
<dbReference type="Pfam" id="PF06161">
    <property type="entry name" value="DUF975"/>
    <property type="match status" value="1"/>
</dbReference>
<sequence>MTTSSELRARARTTLHGKWTEPVLLALVYFIVFSVIGILERIPLIGWVASLVLTGPLMLGLYGYFQDLVRERNPSIGGLFSGFNRFSEAFILNLLVGIFTFLWMLLFIIPGIIAAIRYSQAFFILRDNPGIGGLEAIRRSKEMMAGNKGRYFVFCLSYLGWAILGLIPLGIGLLWVVPYFYTGLAHFYEDLNRANYVEPPLQPGLNNYQY</sequence>
<name>A0A9X4KRS5_9BACL</name>
<evidence type="ECO:0000313" key="2">
    <source>
        <dbReference type="EMBL" id="MDG0809363.1"/>
    </source>
</evidence>
<gene>
    <name evidence="2" type="ORF">OMP40_08200</name>
</gene>
<keyword evidence="3" id="KW-1185">Reference proteome</keyword>
<feature type="transmembrane region" description="Helical" evidence="1">
    <location>
        <begin position="90"/>
        <end position="116"/>
    </location>
</feature>
<evidence type="ECO:0000313" key="3">
    <source>
        <dbReference type="Proteomes" id="UP001153404"/>
    </source>
</evidence>
<protein>
    <submittedName>
        <fullName evidence="2">DUF975 family protein</fullName>
    </submittedName>
</protein>
<dbReference type="Proteomes" id="UP001153404">
    <property type="component" value="Unassembled WGS sequence"/>
</dbReference>
<keyword evidence="1" id="KW-0812">Transmembrane</keyword>
<comment type="caution">
    <text evidence="2">The sequence shown here is derived from an EMBL/GenBank/DDBJ whole genome shotgun (WGS) entry which is preliminary data.</text>
</comment>
<keyword evidence="1" id="KW-0472">Membrane</keyword>
<dbReference type="EMBL" id="JAPDIA010000003">
    <property type="protein sequence ID" value="MDG0809363.1"/>
    <property type="molecule type" value="Genomic_DNA"/>
</dbReference>
<feature type="transmembrane region" description="Helical" evidence="1">
    <location>
        <begin position="22"/>
        <end position="39"/>
    </location>
</feature>
<dbReference type="AlphaFoldDB" id="A0A9X4KRS5"/>
<proteinExistence type="predicted"/>
<dbReference type="PANTHER" id="PTHR40076:SF1">
    <property type="entry name" value="MEMBRANE PROTEIN"/>
    <property type="match status" value="1"/>
</dbReference>
<dbReference type="PANTHER" id="PTHR40076">
    <property type="entry name" value="MEMBRANE PROTEIN-RELATED"/>
    <property type="match status" value="1"/>
</dbReference>
<feature type="transmembrane region" description="Helical" evidence="1">
    <location>
        <begin position="44"/>
        <end position="65"/>
    </location>
</feature>
<dbReference type="RefSeq" id="WP_277530621.1">
    <property type="nucleotide sequence ID" value="NZ_JAPDIA010000003.1"/>
</dbReference>